<proteinExistence type="evidence at transcript level"/>
<reference evidence="2" key="1">
    <citation type="submission" date="2010-04" db="EMBL/GenBank/DDBJ databases">
        <authorList>
            <person name="Reid K.E."/>
            <person name="Liao N."/>
            <person name="Chan S."/>
            <person name="Docking R."/>
            <person name="Taylor G."/>
            <person name="Moore R."/>
            <person name="Mayo M."/>
            <person name="Munro S."/>
            <person name="King J."/>
            <person name="Yanchuk A."/>
            <person name="Holt R."/>
            <person name="Jones S."/>
            <person name="Marra M."/>
            <person name="Ritland C.E."/>
            <person name="Ritland K."/>
            <person name="Bohlmann J."/>
        </authorList>
    </citation>
    <scope>NUCLEOTIDE SEQUENCE</scope>
    <source>
        <tissue evidence="2">Bud</tissue>
    </source>
</reference>
<comment type="similarity">
    <text evidence="1">Belongs to the ARG7 family.</text>
</comment>
<sequence length="138" mass="15487">MSKIKCIMKKWQLFAKNARISSCNSQGSTSLPANLRSWVSASDFEGCKDERVPEGYEAVLVGKSRRRYVISAHHLNHPLLRSLVEKSELVCGSNRTEEALTISCEVVLFEHLLWMLENGDPTLATSDSLEELVELYAS</sequence>
<dbReference type="EMBL" id="BT123528">
    <property type="protein sequence ID" value="ADE76844.1"/>
    <property type="molecule type" value="mRNA"/>
</dbReference>
<accession>D5ABC5</accession>
<dbReference type="Pfam" id="PF02519">
    <property type="entry name" value="Auxin_inducible"/>
    <property type="match status" value="1"/>
</dbReference>
<dbReference type="GO" id="GO:0009733">
    <property type="term" value="P:response to auxin"/>
    <property type="evidence" value="ECO:0007669"/>
    <property type="project" value="InterPro"/>
</dbReference>
<dbReference type="OMA" id="DENRCSG"/>
<dbReference type="AlphaFoldDB" id="D5ABC5"/>
<protein>
    <submittedName>
        <fullName evidence="2">Uncharacterized protein</fullName>
    </submittedName>
</protein>
<name>D5ABC5_PICSI</name>
<dbReference type="PANTHER" id="PTHR35296:SF8">
    <property type="entry name" value="SMALL AUXIN-UP RNA-RELATED"/>
    <property type="match status" value="1"/>
</dbReference>
<dbReference type="InterPro" id="IPR003676">
    <property type="entry name" value="SAUR_fam"/>
</dbReference>
<evidence type="ECO:0000256" key="1">
    <source>
        <dbReference type="ARBA" id="ARBA00006974"/>
    </source>
</evidence>
<evidence type="ECO:0000313" key="2">
    <source>
        <dbReference type="EMBL" id="ADE76844.1"/>
    </source>
</evidence>
<organism evidence="2">
    <name type="scientific">Picea sitchensis</name>
    <name type="common">Sitka spruce</name>
    <name type="synonym">Pinus sitchensis</name>
    <dbReference type="NCBI Taxonomy" id="3332"/>
    <lineage>
        <taxon>Eukaryota</taxon>
        <taxon>Viridiplantae</taxon>
        <taxon>Streptophyta</taxon>
        <taxon>Embryophyta</taxon>
        <taxon>Tracheophyta</taxon>
        <taxon>Spermatophyta</taxon>
        <taxon>Pinopsida</taxon>
        <taxon>Pinidae</taxon>
        <taxon>Conifers I</taxon>
        <taxon>Pinales</taxon>
        <taxon>Pinaceae</taxon>
        <taxon>Picea</taxon>
    </lineage>
</organism>
<dbReference type="PANTHER" id="PTHR35296">
    <property type="entry name" value="EXPRESSED PROTEIN"/>
    <property type="match status" value="1"/>
</dbReference>